<dbReference type="EMBL" id="HACG01017205">
    <property type="protein sequence ID" value="CEK64070.1"/>
    <property type="molecule type" value="Transcribed_RNA"/>
</dbReference>
<organism evidence="1">
    <name type="scientific">Arion vulgaris</name>
    <dbReference type="NCBI Taxonomy" id="1028688"/>
    <lineage>
        <taxon>Eukaryota</taxon>
        <taxon>Metazoa</taxon>
        <taxon>Spiralia</taxon>
        <taxon>Lophotrochozoa</taxon>
        <taxon>Mollusca</taxon>
        <taxon>Gastropoda</taxon>
        <taxon>Heterobranchia</taxon>
        <taxon>Euthyneura</taxon>
        <taxon>Panpulmonata</taxon>
        <taxon>Eupulmonata</taxon>
        <taxon>Stylommatophora</taxon>
        <taxon>Helicina</taxon>
        <taxon>Arionoidea</taxon>
        <taxon>Arionidae</taxon>
        <taxon>Arion</taxon>
    </lineage>
</organism>
<dbReference type="AlphaFoldDB" id="A0A0B6Z8P0"/>
<sequence>MKSPSYTLRVVKITVVPRKTNTHAMMAVAVVDGVAAVGVHRACFISNMSPLANRAD</sequence>
<reference evidence="1" key="1">
    <citation type="submission" date="2014-12" db="EMBL/GenBank/DDBJ databases">
        <title>Insight into the proteome of Arion vulgaris.</title>
        <authorList>
            <person name="Aradska J."/>
            <person name="Bulat T."/>
            <person name="Smidak R."/>
            <person name="Sarate P."/>
            <person name="Gangsoo J."/>
            <person name="Sialana F."/>
            <person name="Bilban M."/>
            <person name="Lubec G."/>
        </authorList>
    </citation>
    <scope>NUCLEOTIDE SEQUENCE</scope>
    <source>
        <tissue evidence="1">Skin</tissue>
    </source>
</reference>
<gene>
    <name evidence="1" type="primary">ORF50532</name>
</gene>
<protein>
    <submittedName>
        <fullName evidence="1">Uncharacterized protein</fullName>
    </submittedName>
</protein>
<evidence type="ECO:0000313" key="1">
    <source>
        <dbReference type="EMBL" id="CEK64070.1"/>
    </source>
</evidence>
<accession>A0A0B6Z8P0</accession>
<proteinExistence type="predicted"/>
<feature type="non-terminal residue" evidence="1">
    <location>
        <position position="56"/>
    </location>
</feature>
<name>A0A0B6Z8P0_9EUPU</name>